<proteinExistence type="predicted"/>
<dbReference type="AlphaFoldDB" id="A0A2A2WQW9"/>
<evidence type="ECO:0000313" key="4">
    <source>
        <dbReference type="Proteomes" id="UP000218810"/>
    </source>
</evidence>
<dbReference type="Proteomes" id="UP000218810">
    <property type="component" value="Unassembled WGS sequence"/>
</dbReference>
<evidence type="ECO:0008006" key="5">
    <source>
        <dbReference type="Google" id="ProtNLM"/>
    </source>
</evidence>
<reference evidence="4" key="1">
    <citation type="submission" date="2017-09" db="EMBL/GenBank/DDBJ databases">
        <authorList>
            <person name="Zhang Y."/>
            <person name="Huang X."/>
            <person name="Liu J."/>
            <person name="Lu L."/>
            <person name="Peng K."/>
        </authorList>
    </citation>
    <scope>NUCLEOTIDE SEQUENCE [LARGE SCALE GENOMIC DNA]</scope>
    <source>
        <strain evidence="4">S-XJ-1</strain>
    </source>
</reference>
<evidence type="ECO:0000256" key="2">
    <source>
        <dbReference type="SAM" id="Phobius"/>
    </source>
</evidence>
<dbReference type="EMBL" id="NTGA01000013">
    <property type="protein sequence ID" value="PAY23590.1"/>
    <property type="molecule type" value="Genomic_DNA"/>
</dbReference>
<keyword evidence="2" id="KW-1133">Transmembrane helix</keyword>
<keyword evidence="2" id="KW-0812">Transmembrane</keyword>
<dbReference type="InterPro" id="IPR011047">
    <property type="entry name" value="Quinoprotein_ADH-like_sf"/>
</dbReference>
<evidence type="ECO:0000256" key="1">
    <source>
        <dbReference type="SAM" id="MobiDB-lite"/>
    </source>
</evidence>
<dbReference type="InterPro" id="IPR015943">
    <property type="entry name" value="WD40/YVTN_repeat-like_dom_sf"/>
</dbReference>
<dbReference type="Gene3D" id="2.130.10.10">
    <property type="entry name" value="YVTN repeat-like/Quinoprotein amine dehydrogenase"/>
    <property type="match status" value="1"/>
</dbReference>
<keyword evidence="2" id="KW-0472">Membrane</keyword>
<keyword evidence="4" id="KW-1185">Reference proteome</keyword>
<dbReference type="SUPFAM" id="SSF50998">
    <property type="entry name" value="Quinoprotein alcohol dehydrogenase-like"/>
    <property type="match status" value="1"/>
</dbReference>
<dbReference type="OrthoDB" id="5182370at2"/>
<evidence type="ECO:0000313" key="3">
    <source>
        <dbReference type="EMBL" id="PAY23590.1"/>
    </source>
</evidence>
<comment type="caution">
    <text evidence="3">The sequence shown here is derived from an EMBL/GenBank/DDBJ whole genome shotgun (WGS) entry which is preliminary data.</text>
</comment>
<accession>A0A2A2WQW9</accession>
<feature type="region of interest" description="Disordered" evidence="1">
    <location>
        <begin position="57"/>
        <end position="97"/>
    </location>
</feature>
<protein>
    <recommendedName>
        <fullName evidence="5">Pyrrolo-quinoline quinone</fullName>
    </recommendedName>
</protein>
<feature type="transmembrane region" description="Helical" evidence="2">
    <location>
        <begin position="27"/>
        <end position="46"/>
    </location>
</feature>
<sequence length="440" mass="46712">MRTLRRGPGRRLPFAGVAPERRTRRDLVTAGVIAVVMVVTAAAVLLSGSAAGSQLRAAGSEQPEYGPATEPPTSLQPLWSHESADPGPPLTTKGTLVTVSPDGVLVGRDAGSGEERWSYTHAGRFCAGAFYADRLVAAFDGASGCSDVTSLDPTRQEYASTRQSAFADSMELTASWRHVLAFSPDRLEIWRDDLVRTVEYGAVSAPQEAGMQPRAGCTLVTADLTDERFAVSERCPGEESVRLTISETVPEDNRAPEEIASEPTGADGLWIIEVTEQGVLALRNQGPDWTVEWFTSPTEHSTVLVLEGEPGVLPSPLSVSGDSAQVRWFDGRSTHAFDGPSGRHSWTLGASTGPGLTGGWSPDPEAHANDEWVLVPVDDAFALLDHDTGREVRRLPGAPATGGEVTGGDVTADGVTGLAQIGDILYESRAGLVHAYKFLD</sequence>
<name>A0A2A2WQW9_9ACTN</name>
<organism evidence="3 4">
    <name type="scientific">Dietzia natronolimnaea</name>
    <dbReference type="NCBI Taxonomy" id="161920"/>
    <lineage>
        <taxon>Bacteria</taxon>
        <taxon>Bacillati</taxon>
        <taxon>Actinomycetota</taxon>
        <taxon>Actinomycetes</taxon>
        <taxon>Mycobacteriales</taxon>
        <taxon>Dietziaceae</taxon>
        <taxon>Dietzia</taxon>
    </lineage>
</organism>
<dbReference type="RefSeq" id="WP_017836610.1">
    <property type="nucleotide sequence ID" value="NZ_NTGA01000013.1"/>
</dbReference>
<gene>
    <name evidence="3" type="ORF">CEY15_06750</name>
</gene>